<dbReference type="GO" id="GO:0006427">
    <property type="term" value="P:histidyl-tRNA aminoacylation"/>
    <property type="evidence" value="ECO:0007669"/>
    <property type="project" value="UniProtKB-UniRule"/>
</dbReference>
<dbReference type="PROSITE" id="PS50862">
    <property type="entry name" value="AA_TRNA_LIGASE_II"/>
    <property type="match status" value="1"/>
</dbReference>
<proteinExistence type="inferred from homology"/>
<gene>
    <name evidence="11" type="primary">hisS</name>
    <name evidence="14" type="ORF">H1191_01450</name>
</gene>
<feature type="domain" description="Aminoacyl-transfer RNA synthetases class-II family profile" evidence="13">
    <location>
        <begin position="1"/>
        <end position="323"/>
    </location>
</feature>
<keyword evidence="7 11" id="KW-0067">ATP-binding</keyword>
<dbReference type="InterPro" id="IPR006195">
    <property type="entry name" value="aa-tRNA-synth_II"/>
</dbReference>
<comment type="subcellular location">
    <subcellularLocation>
        <location evidence="1 11">Cytoplasm</location>
    </subcellularLocation>
</comment>
<evidence type="ECO:0000256" key="5">
    <source>
        <dbReference type="ARBA" id="ARBA00022598"/>
    </source>
</evidence>
<dbReference type="GO" id="GO:0005524">
    <property type="term" value="F:ATP binding"/>
    <property type="evidence" value="ECO:0007669"/>
    <property type="project" value="UniProtKB-UniRule"/>
</dbReference>
<dbReference type="Gene3D" id="3.30.930.10">
    <property type="entry name" value="Bira Bifunctional Protein, Domain 2"/>
    <property type="match status" value="1"/>
</dbReference>
<dbReference type="SUPFAM" id="SSF55681">
    <property type="entry name" value="Class II aaRS and biotin synthetases"/>
    <property type="match status" value="1"/>
</dbReference>
<feature type="binding site" evidence="12">
    <location>
        <begin position="81"/>
        <end position="83"/>
    </location>
    <ligand>
        <name>L-histidine</name>
        <dbReference type="ChEBI" id="CHEBI:57595"/>
    </ligand>
</feature>
<feature type="binding site" evidence="12">
    <location>
        <position position="126"/>
    </location>
    <ligand>
        <name>L-histidine</name>
        <dbReference type="ChEBI" id="CHEBI:57595"/>
    </ligand>
</feature>
<dbReference type="Pfam" id="PF13393">
    <property type="entry name" value="tRNA-synt_His"/>
    <property type="match status" value="1"/>
</dbReference>
<evidence type="ECO:0000259" key="13">
    <source>
        <dbReference type="PROSITE" id="PS50862"/>
    </source>
</evidence>
<dbReference type="InterPro" id="IPR004154">
    <property type="entry name" value="Anticodon-bd"/>
</dbReference>
<evidence type="ECO:0000256" key="9">
    <source>
        <dbReference type="ARBA" id="ARBA00023146"/>
    </source>
</evidence>
<dbReference type="AlphaFoldDB" id="A0A7W2A6X6"/>
<dbReference type="PANTHER" id="PTHR43707:SF1">
    <property type="entry name" value="HISTIDINE--TRNA LIGASE, MITOCHONDRIAL-RELATED"/>
    <property type="match status" value="1"/>
</dbReference>
<evidence type="ECO:0000256" key="10">
    <source>
        <dbReference type="ARBA" id="ARBA00047639"/>
    </source>
</evidence>
<dbReference type="CDD" id="cd00773">
    <property type="entry name" value="HisRS-like_core"/>
    <property type="match status" value="1"/>
</dbReference>
<dbReference type="InterPro" id="IPR033656">
    <property type="entry name" value="HisRS_anticodon"/>
</dbReference>
<dbReference type="PANTHER" id="PTHR43707">
    <property type="entry name" value="HISTIDYL-TRNA SYNTHETASE"/>
    <property type="match status" value="1"/>
</dbReference>
<evidence type="ECO:0000256" key="7">
    <source>
        <dbReference type="ARBA" id="ARBA00022840"/>
    </source>
</evidence>
<keyword evidence="6 11" id="KW-0547">Nucleotide-binding</keyword>
<keyword evidence="8 11" id="KW-0648">Protein biosynthesis</keyword>
<dbReference type="HAMAP" id="MF_00127">
    <property type="entry name" value="His_tRNA_synth"/>
    <property type="match status" value="1"/>
</dbReference>
<comment type="catalytic activity">
    <reaction evidence="10 11">
        <text>tRNA(His) + L-histidine + ATP = L-histidyl-tRNA(His) + AMP + diphosphate + H(+)</text>
        <dbReference type="Rhea" id="RHEA:17313"/>
        <dbReference type="Rhea" id="RHEA-COMP:9665"/>
        <dbReference type="Rhea" id="RHEA-COMP:9689"/>
        <dbReference type="ChEBI" id="CHEBI:15378"/>
        <dbReference type="ChEBI" id="CHEBI:30616"/>
        <dbReference type="ChEBI" id="CHEBI:33019"/>
        <dbReference type="ChEBI" id="CHEBI:57595"/>
        <dbReference type="ChEBI" id="CHEBI:78442"/>
        <dbReference type="ChEBI" id="CHEBI:78527"/>
        <dbReference type="ChEBI" id="CHEBI:456215"/>
        <dbReference type="EC" id="6.1.1.21"/>
    </reaction>
</comment>
<dbReference type="InterPro" id="IPR036621">
    <property type="entry name" value="Anticodon-bd_dom_sf"/>
</dbReference>
<dbReference type="FunFam" id="3.30.930.10:FF:000005">
    <property type="entry name" value="Histidine--tRNA ligase"/>
    <property type="match status" value="1"/>
</dbReference>
<feature type="binding site" evidence="12">
    <location>
        <begin position="261"/>
        <end position="262"/>
    </location>
    <ligand>
        <name>L-histidine</name>
        <dbReference type="ChEBI" id="CHEBI:57595"/>
    </ligand>
</feature>
<dbReference type="NCBIfam" id="TIGR00442">
    <property type="entry name" value="hisS"/>
    <property type="match status" value="1"/>
</dbReference>
<keyword evidence="9 11" id="KW-0030">Aminoacyl-tRNA synthetase</keyword>
<evidence type="ECO:0000313" key="15">
    <source>
        <dbReference type="Proteomes" id="UP000535491"/>
    </source>
</evidence>
<comment type="caution">
    <text evidence="14">The sequence shown here is derived from an EMBL/GenBank/DDBJ whole genome shotgun (WGS) entry which is preliminary data.</text>
</comment>
<comment type="similarity">
    <text evidence="2 11">Belongs to the class-II aminoacyl-tRNA synthetase family.</text>
</comment>
<evidence type="ECO:0000256" key="2">
    <source>
        <dbReference type="ARBA" id="ARBA00008226"/>
    </source>
</evidence>
<keyword evidence="15" id="KW-1185">Reference proteome</keyword>
<evidence type="ECO:0000256" key="6">
    <source>
        <dbReference type="ARBA" id="ARBA00022741"/>
    </source>
</evidence>
<dbReference type="GO" id="GO:0004821">
    <property type="term" value="F:histidine-tRNA ligase activity"/>
    <property type="evidence" value="ECO:0007669"/>
    <property type="project" value="UniProtKB-UniRule"/>
</dbReference>
<accession>A0A7W2A6X6</accession>
<evidence type="ECO:0000313" key="14">
    <source>
        <dbReference type="EMBL" id="MBA4492980.1"/>
    </source>
</evidence>
<dbReference type="EMBL" id="JACEIQ010000001">
    <property type="protein sequence ID" value="MBA4492980.1"/>
    <property type="molecule type" value="Genomic_DNA"/>
</dbReference>
<dbReference type="GO" id="GO:0140096">
    <property type="term" value="F:catalytic activity, acting on a protein"/>
    <property type="evidence" value="ECO:0007669"/>
    <property type="project" value="UniProtKB-ARBA"/>
</dbReference>
<protein>
    <recommendedName>
        <fullName evidence="11">Histidine--tRNA ligase</fullName>
        <ecNumber evidence="11">6.1.1.21</ecNumber>
    </recommendedName>
    <alternativeName>
        <fullName evidence="11">Histidyl-tRNA synthetase</fullName>
        <shortName evidence="11">HisRS</shortName>
    </alternativeName>
</protein>
<name>A0A7W2A6X6_9BACL</name>
<dbReference type="Gene3D" id="3.40.50.800">
    <property type="entry name" value="Anticodon-binding domain"/>
    <property type="match status" value="1"/>
</dbReference>
<dbReference type="PIRSF" id="PIRSF001549">
    <property type="entry name" value="His-tRNA_synth"/>
    <property type="match status" value="1"/>
</dbReference>
<dbReference type="RefSeq" id="WP_181750200.1">
    <property type="nucleotide sequence ID" value="NZ_JACEIQ010000001.1"/>
</dbReference>
<feature type="binding site" evidence="12">
    <location>
        <position position="257"/>
    </location>
    <ligand>
        <name>L-histidine</name>
        <dbReference type="ChEBI" id="CHEBI:57595"/>
    </ligand>
</feature>
<dbReference type="CDD" id="cd00859">
    <property type="entry name" value="HisRS_anticodon"/>
    <property type="match status" value="1"/>
</dbReference>
<sequence>MTYRAPRGTFDVMAGEVEKWQLMETRAREICRRFDYKEIRTPIFEMTELFQRGVGETTDIVEKEMYSFKDRGDRNITLRPEGTAGVVRAFVQDKVFAQPQPTKWFYMGPMFRYENPQAGRYRQFHQFGVEVFGSVDPALDAEVIALGMKYFESLGIKGARVEINSVGDRDCRSVYREKLIEYLEPYKDQLSKHDLSRLYRNPLRILDSKDPRTKEIVAGAPSILDYLNEKSEQHFQALQKYLDLLGVPYVVNDRLVRGLDYYTLTAFEYMVDIPGAQASTIGGGGRYNGLVEEFGGPEMPGMGFGIGLERVLLALTEEGVRLPVDTGIDCYIVTMGEEAKAHSLKILQQLRMAGYSADRDYLDRKIKAQMKAADRAKARFTAILGDEELSLGKIQVKEMATGEQELVEINQLTDYLKQKLSKA</sequence>
<evidence type="ECO:0000256" key="12">
    <source>
        <dbReference type="PIRSR" id="PIRSR001549-1"/>
    </source>
</evidence>
<evidence type="ECO:0000256" key="11">
    <source>
        <dbReference type="HAMAP-Rule" id="MF_00127"/>
    </source>
</evidence>
<keyword evidence="5 11" id="KW-0436">Ligase</keyword>
<dbReference type="InterPro" id="IPR041715">
    <property type="entry name" value="HisRS-like_core"/>
</dbReference>
<dbReference type="Pfam" id="PF03129">
    <property type="entry name" value="HGTP_anticodon"/>
    <property type="match status" value="1"/>
</dbReference>
<dbReference type="GO" id="GO:0005737">
    <property type="term" value="C:cytoplasm"/>
    <property type="evidence" value="ECO:0007669"/>
    <property type="project" value="UniProtKB-SubCell"/>
</dbReference>
<evidence type="ECO:0000256" key="4">
    <source>
        <dbReference type="ARBA" id="ARBA00022490"/>
    </source>
</evidence>
<comment type="subunit">
    <text evidence="3 11">Homodimer.</text>
</comment>
<feature type="binding site" evidence="12">
    <location>
        <position position="112"/>
    </location>
    <ligand>
        <name>L-histidine</name>
        <dbReference type="ChEBI" id="CHEBI:57595"/>
    </ligand>
</feature>
<dbReference type="Proteomes" id="UP000535491">
    <property type="component" value="Unassembled WGS sequence"/>
</dbReference>
<dbReference type="InterPro" id="IPR045864">
    <property type="entry name" value="aa-tRNA-synth_II/BPL/LPL"/>
</dbReference>
<dbReference type="GO" id="GO:0016740">
    <property type="term" value="F:transferase activity"/>
    <property type="evidence" value="ECO:0007669"/>
    <property type="project" value="UniProtKB-ARBA"/>
</dbReference>
<organism evidence="14 15">
    <name type="scientific">Paenactinomyces guangxiensis</name>
    <dbReference type="NCBI Taxonomy" id="1490290"/>
    <lineage>
        <taxon>Bacteria</taxon>
        <taxon>Bacillati</taxon>
        <taxon>Bacillota</taxon>
        <taxon>Bacilli</taxon>
        <taxon>Bacillales</taxon>
        <taxon>Thermoactinomycetaceae</taxon>
        <taxon>Paenactinomyces</taxon>
    </lineage>
</organism>
<keyword evidence="4 11" id="KW-0963">Cytoplasm</keyword>
<evidence type="ECO:0000256" key="1">
    <source>
        <dbReference type="ARBA" id="ARBA00004496"/>
    </source>
</evidence>
<dbReference type="InterPro" id="IPR004516">
    <property type="entry name" value="HisRS/HisZ"/>
</dbReference>
<dbReference type="SUPFAM" id="SSF52954">
    <property type="entry name" value="Class II aaRS ABD-related"/>
    <property type="match status" value="1"/>
</dbReference>
<evidence type="ECO:0000256" key="3">
    <source>
        <dbReference type="ARBA" id="ARBA00011738"/>
    </source>
</evidence>
<reference evidence="14 15" key="1">
    <citation type="submission" date="2020-07" db="EMBL/GenBank/DDBJ databases">
        <authorList>
            <person name="Feng H."/>
        </authorList>
    </citation>
    <scope>NUCLEOTIDE SEQUENCE [LARGE SCALE GENOMIC DNA]</scope>
    <source>
        <strain evidence="15">s-10</strain>
    </source>
</reference>
<evidence type="ECO:0000256" key="8">
    <source>
        <dbReference type="ARBA" id="ARBA00022917"/>
    </source>
</evidence>
<dbReference type="InterPro" id="IPR015807">
    <property type="entry name" value="His-tRNA-ligase"/>
</dbReference>
<dbReference type="EC" id="6.1.1.21" evidence="11"/>
<feature type="binding site" evidence="12">
    <location>
        <position position="130"/>
    </location>
    <ligand>
        <name>L-histidine</name>
        <dbReference type="ChEBI" id="CHEBI:57595"/>
    </ligand>
</feature>